<accession>A0A120MKD5</accession>
<dbReference type="PANTHER" id="PTHR15394">
    <property type="entry name" value="SERINE HYDROLASE RBBP9"/>
    <property type="match status" value="1"/>
</dbReference>
<dbReference type="GO" id="GO:0016787">
    <property type="term" value="F:hydrolase activity"/>
    <property type="evidence" value="ECO:0007669"/>
    <property type="project" value="UniProtKB-KW"/>
</dbReference>
<keyword evidence="3" id="KW-1185">Reference proteome</keyword>
<reference evidence="4" key="3">
    <citation type="submission" date="2016-11" db="EMBL/GenBank/DDBJ databases">
        <authorList>
            <person name="Jaros S."/>
            <person name="Januszkiewicz K."/>
            <person name="Wedrychowicz H."/>
        </authorList>
    </citation>
    <scope>NUCLEOTIDE SEQUENCE [LARGE SCALE GENOMIC DNA]</scope>
    <source>
        <strain evidence="4">DSM 1682</strain>
    </source>
</reference>
<evidence type="ECO:0000313" key="3">
    <source>
        <dbReference type="Proteomes" id="UP000068026"/>
    </source>
</evidence>
<gene>
    <name evidence="1" type="primary">ydeN</name>
    <name evidence="1" type="ORF">CPRO_23640</name>
    <name evidence="2" type="ORF">SAMN02745151_02293</name>
</gene>
<dbReference type="AlphaFoldDB" id="A0A120MKD5"/>
<dbReference type="InterPro" id="IPR029058">
    <property type="entry name" value="AB_hydrolase_fold"/>
</dbReference>
<reference evidence="3" key="2">
    <citation type="submission" date="2016-01" db="EMBL/GenBank/DDBJ databases">
        <authorList>
            <person name="Poehlein A."/>
            <person name="Schlien K."/>
            <person name="Gottschalk G."/>
            <person name="Buckel W."/>
            <person name="Daniel R."/>
        </authorList>
    </citation>
    <scope>NUCLEOTIDE SEQUENCE [LARGE SCALE GENOMIC DNA]</scope>
    <source>
        <strain evidence="3">X2</strain>
    </source>
</reference>
<evidence type="ECO:0000313" key="1">
    <source>
        <dbReference type="EMBL" id="AMJ41931.1"/>
    </source>
</evidence>
<dbReference type="Gene3D" id="3.40.50.1820">
    <property type="entry name" value="alpha/beta hydrolase"/>
    <property type="match status" value="1"/>
</dbReference>
<dbReference type="EMBL" id="FQUA01000011">
    <property type="protein sequence ID" value="SHE94707.1"/>
    <property type="molecule type" value="Genomic_DNA"/>
</dbReference>
<evidence type="ECO:0000313" key="2">
    <source>
        <dbReference type="EMBL" id="SHE94707.1"/>
    </source>
</evidence>
<dbReference type="SUPFAM" id="SSF53474">
    <property type="entry name" value="alpha/beta-Hydrolases"/>
    <property type="match status" value="1"/>
</dbReference>
<keyword evidence="1" id="KW-0378">Hydrolase</keyword>
<dbReference type="Proteomes" id="UP000184204">
    <property type="component" value="Unassembled WGS sequence"/>
</dbReference>
<dbReference type="PANTHER" id="PTHR15394:SF3">
    <property type="entry name" value="SERINE HYDROLASE RBBP9"/>
    <property type="match status" value="1"/>
</dbReference>
<dbReference type="KEGG" id="cpro:CPRO_23640"/>
<dbReference type="EC" id="3.-.-.-" evidence="1"/>
<protein>
    <submittedName>
        <fullName evidence="1">Hydrolase YdeN</fullName>
        <ecNumber evidence="1">3.-.-.-</ecNumber>
    </submittedName>
</protein>
<evidence type="ECO:0000313" key="4">
    <source>
        <dbReference type="Proteomes" id="UP000184204"/>
    </source>
</evidence>
<name>A0A120MKD5_ANAPI</name>
<proteinExistence type="predicted"/>
<dbReference type="RefSeq" id="WP_066051935.1">
    <property type="nucleotide sequence ID" value="NZ_CP014223.1"/>
</dbReference>
<dbReference type="Pfam" id="PF06821">
    <property type="entry name" value="Ser_hydrolase"/>
    <property type="match status" value="1"/>
</dbReference>
<dbReference type="InterPro" id="IPR010662">
    <property type="entry name" value="RBBP9/YdeN"/>
</dbReference>
<dbReference type="Proteomes" id="UP000068026">
    <property type="component" value="Chromosome"/>
</dbReference>
<sequence>MHKSPIYLTHGFTASSKANWFPWLKEQMKKKGVEVIVPDMPNTEDPHLVPWIEKLEENVCEINEDTVFIGHSLGCITTLRFILKKGLKIKGAILVSGFMDENPMEVQKEGLIEFVDGEIDVDKVKCLIPHRVMLTAVDDDIVPMEATKKMAEKLDIRLIVLDKGGHFIDRDGFTEFPQVLELLEELIQCEK</sequence>
<reference evidence="2" key="4">
    <citation type="submission" date="2016-11" db="EMBL/GenBank/DDBJ databases">
        <authorList>
            <person name="Varghese N."/>
            <person name="Submissions S."/>
        </authorList>
    </citation>
    <scope>NUCLEOTIDE SEQUENCE</scope>
    <source>
        <strain evidence="2">DSM 1682</strain>
    </source>
</reference>
<reference evidence="1 3" key="1">
    <citation type="journal article" date="2016" name="Genome Announc.">
        <title>Complete Genome Sequence of the Amino Acid-Fermenting Clostridium propionicum X2 (DSM 1682).</title>
        <authorList>
            <person name="Poehlein A."/>
            <person name="Schlien K."/>
            <person name="Chowdhury N.P."/>
            <person name="Gottschalk G."/>
            <person name="Buckel W."/>
            <person name="Daniel R."/>
        </authorList>
    </citation>
    <scope>NUCLEOTIDE SEQUENCE [LARGE SCALE GENOMIC DNA]</scope>
    <source>
        <strain evidence="1 3">X2</strain>
    </source>
</reference>
<dbReference type="OrthoDB" id="9804993at2"/>
<dbReference type="EMBL" id="CP014223">
    <property type="protein sequence ID" value="AMJ41931.1"/>
    <property type="molecule type" value="Genomic_DNA"/>
</dbReference>
<organism evidence="2 4">
    <name type="scientific">Anaerotignum propionicum DSM 1682</name>
    <dbReference type="NCBI Taxonomy" id="991789"/>
    <lineage>
        <taxon>Bacteria</taxon>
        <taxon>Bacillati</taxon>
        <taxon>Bacillota</taxon>
        <taxon>Clostridia</taxon>
        <taxon>Lachnospirales</taxon>
        <taxon>Anaerotignaceae</taxon>
        <taxon>Anaerotignum</taxon>
    </lineage>
</organism>